<evidence type="ECO:0000256" key="1">
    <source>
        <dbReference type="SAM" id="MobiDB-lite"/>
    </source>
</evidence>
<accession>A0A8I2YME9</accession>
<comment type="caution">
    <text evidence="3">The sequence shown here is derived from an EMBL/GenBank/DDBJ whole genome shotgun (WGS) entry which is preliminary data.</text>
</comment>
<evidence type="ECO:0000256" key="2">
    <source>
        <dbReference type="SAM" id="SignalP"/>
    </source>
</evidence>
<feature type="region of interest" description="Disordered" evidence="1">
    <location>
        <begin position="124"/>
        <end position="144"/>
    </location>
</feature>
<sequence>MAHLSQLTWLALLLLTPPHTANSCTVSVSPTSTTSTHIELSHHNPQPILHFRPLHPRYFTRRPKPLASARACPYPTMKTTRLHGPPCHWPIRHHQTIMANCSGVLGMRITGRCASTSRRASQIANSSLAQPDPDIPQSPLPRIDPVATTNTYGIRPRWSSSPQSSNGVAGMEARRKLRMLARRSQTSVNPKHASDMNKYINPEISSSLLLP</sequence>
<dbReference type="Proteomes" id="UP000683000">
    <property type="component" value="Unassembled WGS sequence"/>
</dbReference>
<reference evidence="3" key="1">
    <citation type="submission" date="2021-03" db="EMBL/GenBank/DDBJ databases">
        <title>Evolutionary innovations through gain and loss of genes in the ectomycorrhizal Boletales.</title>
        <authorList>
            <person name="Wu G."/>
            <person name="Miyauchi S."/>
            <person name="Morin E."/>
            <person name="Yang Z.-L."/>
            <person name="Xu J."/>
            <person name="Martin F.M."/>
        </authorList>
    </citation>
    <scope>NUCLEOTIDE SEQUENCE</scope>
    <source>
        <strain evidence="3">BR01</strain>
    </source>
</reference>
<feature type="signal peptide" evidence="2">
    <location>
        <begin position="1"/>
        <end position="23"/>
    </location>
</feature>
<dbReference type="AlphaFoldDB" id="A0A8I2YME9"/>
<gene>
    <name evidence="3" type="ORF">JVT61DRAFT_3460</name>
</gene>
<proteinExistence type="predicted"/>
<organism evidence="3 4">
    <name type="scientific">Boletus reticuloceps</name>
    <dbReference type="NCBI Taxonomy" id="495285"/>
    <lineage>
        <taxon>Eukaryota</taxon>
        <taxon>Fungi</taxon>
        <taxon>Dikarya</taxon>
        <taxon>Basidiomycota</taxon>
        <taxon>Agaricomycotina</taxon>
        <taxon>Agaricomycetes</taxon>
        <taxon>Agaricomycetidae</taxon>
        <taxon>Boletales</taxon>
        <taxon>Boletineae</taxon>
        <taxon>Boletaceae</taxon>
        <taxon>Boletoideae</taxon>
        <taxon>Boletus</taxon>
    </lineage>
</organism>
<keyword evidence="4" id="KW-1185">Reference proteome</keyword>
<keyword evidence="2" id="KW-0732">Signal</keyword>
<name>A0A8I2YME9_9AGAM</name>
<evidence type="ECO:0000313" key="3">
    <source>
        <dbReference type="EMBL" id="KAG6375244.1"/>
    </source>
</evidence>
<protein>
    <submittedName>
        <fullName evidence="3">Uncharacterized protein</fullName>
    </submittedName>
</protein>
<feature type="chain" id="PRO_5034542846" evidence="2">
    <location>
        <begin position="24"/>
        <end position="211"/>
    </location>
</feature>
<evidence type="ECO:0000313" key="4">
    <source>
        <dbReference type="Proteomes" id="UP000683000"/>
    </source>
</evidence>
<dbReference type="EMBL" id="JAGFBS010000015">
    <property type="protein sequence ID" value="KAG6375244.1"/>
    <property type="molecule type" value="Genomic_DNA"/>
</dbReference>